<keyword evidence="3" id="KW-1185">Reference proteome</keyword>
<evidence type="ECO:0000313" key="2">
    <source>
        <dbReference type="EMBL" id="OTG03661.1"/>
    </source>
</evidence>
<dbReference type="Proteomes" id="UP000215914">
    <property type="component" value="Chromosome 13"/>
</dbReference>
<dbReference type="AlphaFoldDB" id="A0A251T1B6"/>
<reference evidence="2" key="2">
    <citation type="submission" date="2017-02" db="EMBL/GenBank/DDBJ databases">
        <title>Sunflower complete genome.</title>
        <authorList>
            <person name="Langlade N."/>
            <person name="Munos S."/>
        </authorList>
    </citation>
    <scope>NUCLEOTIDE SEQUENCE [LARGE SCALE GENOMIC DNA]</scope>
    <source>
        <tissue evidence="2">Leaves</tissue>
    </source>
</reference>
<evidence type="ECO:0000313" key="3">
    <source>
        <dbReference type="Proteomes" id="UP000215914"/>
    </source>
</evidence>
<evidence type="ECO:0000313" key="1">
    <source>
        <dbReference type="EMBL" id="KAF5776071.1"/>
    </source>
</evidence>
<dbReference type="EMBL" id="CM007902">
    <property type="protein sequence ID" value="OTG03661.1"/>
    <property type="molecule type" value="Genomic_DNA"/>
</dbReference>
<proteinExistence type="predicted"/>
<protein>
    <submittedName>
        <fullName evidence="2">Uncharacterized protein</fullName>
    </submittedName>
</protein>
<sequence length="95" mass="10739">MYMHGRQVAKGLPQISGGRATNHIKRHELFSSFPLWILFLWRLLVESQTKATKEEITENDKLTLHGRDESAMGLELVRAIHGGPAMGDREKSIIS</sequence>
<reference evidence="1" key="3">
    <citation type="submission" date="2020-06" db="EMBL/GenBank/DDBJ databases">
        <title>Helianthus annuus Genome sequencing and assembly Release 2.</title>
        <authorList>
            <person name="Gouzy J."/>
            <person name="Langlade N."/>
            <person name="Munos S."/>
        </authorList>
    </citation>
    <scope>NUCLEOTIDE SEQUENCE</scope>
    <source>
        <tissue evidence="1">Leaves</tissue>
    </source>
</reference>
<name>A0A251T1B6_HELAN</name>
<accession>A0A251T1B6</accession>
<organism evidence="2 3">
    <name type="scientific">Helianthus annuus</name>
    <name type="common">Common sunflower</name>
    <dbReference type="NCBI Taxonomy" id="4232"/>
    <lineage>
        <taxon>Eukaryota</taxon>
        <taxon>Viridiplantae</taxon>
        <taxon>Streptophyta</taxon>
        <taxon>Embryophyta</taxon>
        <taxon>Tracheophyta</taxon>
        <taxon>Spermatophyta</taxon>
        <taxon>Magnoliopsida</taxon>
        <taxon>eudicotyledons</taxon>
        <taxon>Gunneridae</taxon>
        <taxon>Pentapetalae</taxon>
        <taxon>asterids</taxon>
        <taxon>campanulids</taxon>
        <taxon>Asterales</taxon>
        <taxon>Asteraceae</taxon>
        <taxon>Asteroideae</taxon>
        <taxon>Heliantheae alliance</taxon>
        <taxon>Heliantheae</taxon>
        <taxon>Helianthus</taxon>
    </lineage>
</organism>
<dbReference type="InParanoid" id="A0A251T1B6"/>
<reference evidence="1 3" key="1">
    <citation type="journal article" date="2017" name="Nature">
        <title>The sunflower genome provides insights into oil metabolism, flowering and Asterid evolution.</title>
        <authorList>
            <person name="Badouin H."/>
            <person name="Gouzy J."/>
            <person name="Grassa C.J."/>
            <person name="Murat F."/>
            <person name="Staton S.E."/>
            <person name="Cottret L."/>
            <person name="Lelandais-Briere C."/>
            <person name="Owens G.L."/>
            <person name="Carrere S."/>
            <person name="Mayjonade B."/>
            <person name="Legrand L."/>
            <person name="Gill N."/>
            <person name="Kane N.C."/>
            <person name="Bowers J.E."/>
            <person name="Hubner S."/>
            <person name="Bellec A."/>
            <person name="Berard A."/>
            <person name="Berges H."/>
            <person name="Blanchet N."/>
            <person name="Boniface M.C."/>
            <person name="Brunel D."/>
            <person name="Catrice O."/>
            <person name="Chaidir N."/>
            <person name="Claudel C."/>
            <person name="Donnadieu C."/>
            <person name="Faraut T."/>
            <person name="Fievet G."/>
            <person name="Helmstetter N."/>
            <person name="King M."/>
            <person name="Knapp S.J."/>
            <person name="Lai Z."/>
            <person name="Le Paslier M.C."/>
            <person name="Lippi Y."/>
            <person name="Lorenzon L."/>
            <person name="Mandel J.R."/>
            <person name="Marage G."/>
            <person name="Marchand G."/>
            <person name="Marquand E."/>
            <person name="Bret-Mestries E."/>
            <person name="Morien E."/>
            <person name="Nambeesan S."/>
            <person name="Nguyen T."/>
            <person name="Pegot-Espagnet P."/>
            <person name="Pouilly N."/>
            <person name="Raftis F."/>
            <person name="Sallet E."/>
            <person name="Schiex T."/>
            <person name="Thomas J."/>
            <person name="Vandecasteele C."/>
            <person name="Vares D."/>
            <person name="Vear F."/>
            <person name="Vautrin S."/>
            <person name="Crespi M."/>
            <person name="Mangin B."/>
            <person name="Burke J.M."/>
            <person name="Salse J."/>
            <person name="Munos S."/>
            <person name="Vincourt P."/>
            <person name="Rieseberg L.H."/>
            <person name="Langlade N.B."/>
        </authorList>
    </citation>
    <scope>NUCLEOTIDE SEQUENCE [LARGE SCALE GENOMIC DNA]</scope>
    <source>
        <strain evidence="3">cv. SF193</strain>
        <tissue evidence="1">Leaves</tissue>
    </source>
</reference>
<gene>
    <name evidence="2" type="ORF">HannXRQ_Chr13g0426561</name>
    <name evidence="1" type="ORF">HanXRQr2_Chr13g0619191</name>
</gene>
<dbReference type="Gramene" id="mRNA:HanXRQr2_Chr13g0619191">
    <property type="protein sequence ID" value="mRNA:HanXRQr2_Chr13g0619191"/>
    <property type="gene ID" value="HanXRQr2_Chr13g0619191"/>
</dbReference>
<dbReference type="EMBL" id="MNCJ02000328">
    <property type="protein sequence ID" value="KAF5776071.1"/>
    <property type="molecule type" value="Genomic_DNA"/>
</dbReference>